<dbReference type="PANTHER" id="PTHR43174">
    <property type="entry name" value="UDP-N-ACETYLGLUCOSAMINE 2-EPIMERASE"/>
    <property type="match status" value="1"/>
</dbReference>
<proteinExistence type="predicted"/>
<dbReference type="Gene3D" id="3.40.50.2000">
    <property type="entry name" value="Glycogen Phosphorylase B"/>
    <property type="match status" value="2"/>
</dbReference>
<evidence type="ECO:0000259" key="1">
    <source>
        <dbReference type="Pfam" id="PF02350"/>
    </source>
</evidence>
<dbReference type="GO" id="GO:0006047">
    <property type="term" value="P:UDP-N-acetylglucosamine metabolic process"/>
    <property type="evidence" value="ECO:0007669"/>
    <property type="project" value="InterPro"/>
</dbReference>
<dbReference type="InterPro" id="IPR029767">
    <property type="entry name" value="WecB-like"/>
</dbReference>
<dbReference type="NCBIfam" id="TIGR03568">
    <property type="entry name" value="NeuC_NnaA"/>
    <property type="match status" value="1"/>
</dbReference>
<dbReference type="GO" id="GO:0004553">
    <property type="term" value="F:hydrolase activity, hydrolyzing O-glycosyl compounds"/>
    <property type="evidence" value="ECO:0007669"/>
    <property type="project" value="InterPro"/>
</dbReference>
<organism evidence="2 3">
    <name type="scientific">Campylobacter jejuni subsp. doylei</name>
    <dbReference type="NCBI Taxonomy" id="32021"/>
    <lineage>
        <taxon>Bacteria</taxon>
        <taxon>Pseudomonadati</taxon>
        <taxon>Campylobacterota</taxon>
        <taxon>Epsilonproteobacteria</taxon>
        <taxon>Campylobacterales</taxon>
        <taxon>Campylobacteraceae</taxon>
        <taxon>Campylobacter</taxon>
    </lineage>
</organism>
<accession>A0AAD0HAT7</accession>
<dbReference type="InterPro" id="IPR020004">
    <property type="entry name" value="UDP-GlcNAc_Epase"/>
</dbReference>
<dbReference type="AlphaFoldDB" id="A0AAD0HAT7"/>
<dbReference type="EMBL" id="CP027403">
    <property type="protein sequence ID" value="AVL46852.1"/>
    <property type="molecule type" value="Genomic_DNA"/>
</dbReference>
<dbReference type="CDD" id="cd03786">
    <property type="entry name" value="GTB_UDP-GlcNAc_2-Epimerase"/>
    <property type="match status" value="1"/>
</dbReference>
<dbReference type="InterPro" id="IPR003331">
    <property type="entry name" value="UDP_GlcNAc_Epimerase_2_dom"/>
</dbReference>
<dbReference type="Pfam" id="PF02350">
    <property type="entry name" value="Epimerase_2"/>
    <property type="match status" value="1"/>
</dbReference>
<feature type="domain" description="UDP-N-acetylglucosamine 2-epimerase" evidence="1">
    <location>
        <begin position="29"/>
        <end position="376"/>
    </location>
</feature>
<evidence type="ECO:0000313" key="3">
    <source>
        <dbReference type="Proteomes" id="UP000239717"/>
    </source>
</evidence>
<dbReference type="Proteomes" id="UP000239717">
    <property type="component" value="Chromosome"/>
</dbReference>
<gene>
    <name evidence="2" type="primary">neuC</name>
    <name evidence="2" type="ORF">CEP74_03105</name>
</gene>
<protein>
    <submittedName>
        <fullName evidence="2">UDP-N-acetylglucosamine 2-epimerase (Hydrolyzing)</fullName>
    </submittedName>
</protein>
<dbReference type="PANTHER" id="PTHR43174:SF3">
    <property type="entry name" value="UDP-N-ACETYLGLUCOSAMINE 2-EPIMERASE"/>
    <property type="match status" value="1"/>
</dbReference>
<evidence type="ECO:0000313" key="2">
    <source>
        <dbReference type="EMBL" id="AVL46852.1"/>
    </source>
</evidence>
<sequence>MSLSVSKRKICIVSATRAEWYLLRNLCHEIQNDKDLSLQIIATGAHLSPEFGLTYKEIEKEFKITKKVEMLLSSDSEIGICKSMGLTQISFAEVLNELKPDIIVVLGDRYEIFSCVASAMICKIPVAHLHGGEATWGLIDEAIRHSITKMSHLHFVATKEYQKRVIQLGESPLRVFNVGGFGLDNIANLKLLSKDELQKALNFTFQKRNFLITFHPVTLENQSSQKQFQDLLKVLDLESKKENLGLIFTKSNADTNGRIINEMIDDFCSCHKNCIAFVSMGALNYLSSMQFINAVVGNSSSALCEAPSFKIASINIGDRQKGRIKAKSVIDCEANFKSIEEAFKKLNDKNFIKELKNTENPYGKAGAAKKTKEILKNFNLENILKKEFFDIDFSTEFEK</sequence>
<reference evidence="3" key="1">
    <citation type="submission" date="2018-03" db="EMBL/GenBank/DDBJ databases">
        <title>FDA dAtabase for Regulatory Grade micrObial Sequences (FDA-ARGOS): Supporting development and validation of Infectious Disease Dx tests.</title>
        <authorList>
            <person name="Kerrigan L."/>
            <person name="Tallon L."/>
            <person name="Sadzewicz L."/>
            <person name="Sengamalay N."/>
            <person name="Ott S."/>
            <person name="Godinez A."/>
            <person name="Nagaraj S."/>
            <person name="Vavikolanu K."/>
            <person name="Vyas G."/>
            <person name="Nadendla S."/>
            <person name="George J."/>
            <person name="Sichtig H."/>
        </authorList>
    </citation>
    <scope>NUCLEOTIDE SEQUENCE [LARGE SCALE GENOMIC DNA]</scope>
    <source>
        <strain evidence="3">FDAARGOS_295</strain>
    </source>
</reference>
<name>A0AAD0HAT7_CAMJU</name>
<dbReference type="SUPFAM" id="SSF53756">
    <property type="entry name" value="UDP-Glycosyltransferase/glycogen phosphorylase"/>
    <property type="match status" value="1"/>
</dbReference>